<feature type="active site" description="Proton acceptor" evidence="4">
    <location>
        <position position="351"/>
    </location>
</feature>
<dbReference type="InterPro" id="IPR016039">
    <property type="entry name" value="Thiolase-like"/>
</dbReference>
<comment type="similarity">
    <text evidence="1 5">Belongs to the thiolase-like superfamily. Thiolase family.</text>
</comment>
<organism evidence="8 9">
    <name type="scientific">Conchiformibius kuhniae</name>
    <dbReference type="NCBI Taxonomy" id="211502"/>
    <lineage>
        <taxon>Bacteria</taxon>
        <taxon>Pseudomonadati</taxon>
        <taxon>Pseudomonadota</taxon>
        <taxon>Betaproteobacteria</taxon>
        <taxon>Neisseriales</taxon>
        <taxon>Neisseriaceae</taxon>
        <taxon>Conchiformibius</taxon>
    </lineage>
</organism>
<dbReference type="InterPro" id="IPR020613">
    <property type="entry name" value="Thiolase_CS"/>
</dbReference>
<dbReference type="NCBIfam" id="TIGR01930">
    <property type="entry name" value="AcCoA-C-Actrans"/>
    <property type="match status" value="1"/>
</dbReference>
<evidence type="ECO:0000313" key="9">
    <source>
        <dbReference type="Proteomes" id="UP000831534"/>
    </source>
</evidence>
<keyword evidence="3 5" id="KW-0012">Acyltransferase</keyword>
<dbReference type="PROSITE" id="PS00098">
    <property type="entry name" value="THIOLASE_1"/>
    <property type="match status" value="1"/>
</dbReference>
<dbReference type="Gene3D" id="3.40.47.10">
    <property type="match status" value="2"/>
</dbReference>
<dbReference type="PIRSF" id="PIRSF000429">
    <property type="entry name" value="Ac-CoA_Ac_transf"/>
    <property type="match status" value="1"/>
</dbReference>
<evidence type="ECO:0000259" key="7">
    <source>
        <dbReference type="Pfam" id="PF02803"/>
    </source>
</evidence>
<dbReference type="InterPro" id="IPR020615">
    <property type="entry name" value="Thiolase_acyl_enz_int_AS"/>
</dbReference>
<gene>
    <name evidence="8" type="ORF">LVJ77_02075</name>
</gene>
<dbReference type="Pfam" id="PF02803">
    <property type="entry name" value="Thiolase_C"/>
    <property type="match status" value="1"/>
</dbReference>
<evidence type="ECO:0000256" key="3">
    <source>
        <dbReference type="ARBA" id="ARBA00023315"/>
    </source>
</evidence>
<dbReference type="PROSITE" id="PS00099">
    <property type="entry name" value="THIOLASE_3"/>
    <property type="match status" value="1"/>
</dbReference>
<keyword evidence="2 5" id="KW-0808">Transferase</keyword>
<proteinExistence type="inferred from homology"/>
<name>A0A8T9MTA0_9NEIS</name>
<dbReference type="CDD" id="cd00751">
    <property type="entry name" value="thiolase"/>
    <property type="match status" value="1"/>
</dbReference>
<reference evidence="8" key="2">
    <citation type="submission" date="2024-09" db="EMBL/GenBank/DDBJ databases">
        <authorList>
            <person name="Veyrier F.J."/>
        </authorList>
    </citation>
    <scope>NUCLEOTIDE SEQUENCE</scope>
    <source>
        <strain evidence="8">17694</strain>
    </source>
</reference>
<dbReference type="PROSITE" id="PS00737">
    <property type="entry name" value="THIOLASE_2"/>
    <property type="match status" value="1"/>
</dbReference>
<evidence type="ECO:0000256" key="1">
    <source>
        <dbReference type="ARBA" id="ARBA00010982"/>
    </source>
</evidence>
<evidence type="ECO:0000256" key="5">
    <source>
        <dbReference type="RuleBase" id="RU003557"/>
    </source>
</evidence>
<dbReference type="GO" id="GO:0003985">
    <property type="term" value="F:acetyl-CoA C-acetyltransferase activity"/>
    <property type="evidence" value="ECO:0007669"/>
    <property type="project" value="UniProtKB-EC"/>
</dbReference>
<dbReference type="Proteomes" id="UP000831534">
    <property type="component" value="Chromosome"/>
</dbReference>
<dbReference type="EC" id="2.3.1.9" evidence="8"/>
<dbReference type="KEGG" id="ckh:LVJ77_02075"/>
<dbReference type="PANTHER" id="PTHR18919:SF107">
    <property type="entry name" value="ACETYL-COA ACETYLTRANSFERASE, CYTOSOLIC"/>
    <property type="match status" value="1"/>
</dbReference>
<dbReference type="InterPro" id="IPR002155">
    <property type="entry name" value="Thiolase"/>
</dbReference>
<dbReference type="EMBL" id="CP091521">
    <property type="protein sequence ID" value="UOP05100.2"/>
    <property type="molecule type" value="Genomic_DNA"/>
</dbReference>
<dbReference type="GO" id="GO:0044281">
    <property type="term" value="P:small molecule metabolic process"/>
    <property type="evidence" value="ECO:0007669"/>
    <property type="project" value="UniProtKB-ARBA"/>
</dbReference>
<dbReference type="PANTHER" id="PTHR18919">
    <property type="entry name" value="ACETYL-COA C-ACYLTRANSFERASE"/>
    <property type="match status" value="1"/>
</dbReference>
<evidence type="ECO:0000313" key="8">
    <source>
        <dbReference type="EMBL" id="UOP05100.2"/>
    </source>
</evidence>
<evidence type="ECO:0000256" key="2">
    <source>
        <dbReference type="ARBA" id="ARBA00022679"/>
    </source>
</evidence>
<keyword evidence="9" id="KW-1185">Reference proteome</keyword>
<accession>A0A8T9MTA0</accession>
<dbReference type="InterPro" id="IPR020617">
    <property type="entry name" value="Thiolase_C"/>
</dbReference>
<dbReference type="FunFam" id="3.40.47.10:FF:000010">
    <property type="entry name" value="Acetyl-CoA acetyltransferase (Thiolase)"/>
    <property type="match status" value="1"/>
</dbReference>
<evidence type="ECO:0000259" key="6">
    <source>
        <dbReference type="Pfam" id="PF00108"/>
    </source>
</evidence>
<protein>
    <submittedName>
        <fullName evidence="8">Acetyl-CoA C-acetyltransferase</fullName>
        <ecNumber evidence="8">2.3.1.9</ecNumber>
    </submittedName>
</protein>
<feature type="domain" description="Thiolase N-terminal" evidence="6">
    <location>
        <begin position="9"/>
        <end position="264"/>
    </location>
</feature>
<sequence length="395" mass="40877">MMAYRDDDVVLVSAKRTPVGSFCGALADVSAPQLGAAAVRAVLADFAPERVDEVVMGNVLTAGVGQNPARQAALAAGLAAEVPATTVNVVCGSGLKAVQMAAQALRCGDAEVVVAGGQESMSQSPHFVRLRGGVKMGDAALTDSMVADGLTDAYHHYHMGITAENIARQLGISRTEQDEFALLSQQKAAAAQQAGHFDVEITPVDVPQRKGGSVRVARDEYLKPDTDLAKLARLRPAFCADGTVTAGNASGLNDGAAAVLMMRAQTARQYGLTPLARLAAYSATGIDPAVMGLAPVDAVRQVLAKAGWRSEEVDWFELNEAFAAQALGVLRQLSLPAAKVNPNGGAIAIGHPIGASGCRILVSLLHQMCRTQTRRGVAALCVGGGMGFAVAVERV</sequence>
<reference evidence="8" key="1">
    <citation type="journal article" date="2022" name="Res Sq">
        <title>Evolution of multicellular longitudinally dividing oral cavity symbionts (Neisseriaceae).</title>
        <authorList>
            <person name="Nyongesa S."/>
            <person name="Weber P."/>
            <person name="Bernet E."/>
            <person name="Pullido F."/>
            <person name="Nieckarz M."/>
            <person name="Delaby M."/>
            <person name="Nieves C."/>
            <person name="Viehboeck T."/>
            <person name="Krause N."/>
            <person name="Rivera-Millot A."/>
            <person name="Nakamura A."/>
            <person name="Vischer N."/>
            <person name="VanNieuwenhze M."/>
            <person name="Brun Y."/>
            <person name="Cava F."/>
            <person name="Bulgheresi S."/>
            <person name="Veyrier F."/>
        </authorList>
    </citation>
    <scope>NUCLEOTIDE SEQUENCE</scope>
    <source>
        <strain evidence="8">17694</strain>
    </source>
</reference>
<evidence type="ECO:0000256" key="4">
    <source>
        <dbReference type="PIRSR" id="PIRSR000429-1"/>
    </source>
</evidence>
<dbReference type="AlphaFoldDB" id="A0A8T9MTA0"/>
<feature type="active site" description="Acyl-thioester intermediate" evidence="4">
    <location>
        <position position="91"/>
    </location>
</feature>
<dbReference type="SUPFAM" id="SSF53901">
    <property type="entry name" value="Thiolase-like"/>
    <property type="match status" value="2"/>
</dbReference>
<dbReference type="InterPro" id="IPR020610">
    <property type="entry name" value="Thiolase_AS"/>
</dbReference>
<dbReference type="RefSeq" id="WP_027008827.1">
    <property type="nucleotide sequence ID" value="NZ_CP091521.1"/>
</dbReference>
<feature type="domain" description="Thiolase C-terminal" evidence="7">
    <location>
        <begin position="272"/>
        <end position="394"/>
    </location>
</feature>
<dbReference type="InterPro" id="IPR020616">
    <property type="entry name" value="Thiolase_N"/>
</dbReference>
<feature type="active site" description="Proton acceptor" evidence="4">
    <location>
        <position position="381"/>
    </location>
</feature>
<dbReference type="Pfam" id="PF00108">
    <property type="entry name" value="Thiolase_N"/>
    <property type="match status" value="1"/>
</dbReference>